<proteinExistence type="predicted"/>
<name>A0ACC0A9N2_CATRO</name>
<organism evidence="1 2">
    <name type="scientific">Catharanthus roseus</name>
    <name type="common">Madagascar periwinkle</name>
    <name type="synonym">Vinca rosea</name>
    <dbReference type="NCBI Taxonomy" id="4058"/>
    <lineage>
        <taxon>Eukaryota</taxon>
        <taxon>Viridiplantae</taxon>
        <taxon>Streptophyta</taxon>
        <taxon>Embryophyta</taxon>
        <taxon>Tracheophyta</taxon>
        <taxon>Spermatophyta</taxon>
        <taxon>Magnoliopsida</taxon>
        <taxon>eudicotyledons</taxon>
        <taxon>Gunneridae</taxon>
        <taxon>Pentapetalae</taxon>
        <taxon>asterids</taxon>
        <taxon>lamiids</taxon>
        <taxon>Gentianales</taxon>
        <taxon>Apocynaceae</taxon>
        <taxon>Rauvolfioideae</taxon>
        <taxon>Vinceae</taxon>
        <taxon>Catharanthinae</taxon>
        <taxon>Catharanthus</taxon>
    </lineage>
</organism>
<accession>A0ACC0A9N2</accession>
<reference evidence="2" key="1">
    <citation type="journal article" date="2023" name="Nat. Plants">
        <title>Single-cell RNA sequencing provides a high-resolution roadmap for understanding the multicellular compartmentation of specialized metabolism.</title>
        <authorList>
            <person name="Sun S."/>
            <person name="Shen X."/>
            <person name="Li Y."/>
            <person name="Li Y."/>
            <person name="Wang S."/>
            <person name="Li R."/>
            <person name="Zhang H."/>
            <person name="Shen G."/>
            <person name="Guo B."/>
            <person name="Wei J."/>
            <person name="Xu J."/>
            <person name="St-Pierre B."/>
            <person name="Chen S."/>
            <person name="Sun C."/>
        </authorList>
    </citation>
    <scope>NUCLEOTIDE SEQUENCE [LARGE SCALE GENOMIC DNA]</scope>
</reference>
<comment type="caution">
    <text evidence="1">The sequence shown here is derived from an EMBL/GenBank/DDBJ whole genome shotgun (WGS) entry which is preliminary data.</text>
</comment>
<keyword evidence="2" id="KW-1185">Reference proteome</keyword>
<gene>
    <name evidence="1" type="ORF">M9H77_26421</name>
</gene>
<evidence type="ECO:0000313" key="1">
    <source>
        <dbReference type="EMBL" id="KAI5657628.1"/>
    </source>
</evidence>
<dbReference type="EMBL" id="CM044706">
    <property type="protein sequence ID" value="KAI5657628.1"/>
    <property type="molecule type" value="Genomic_DNA"/>
</dbReference>
<protein>
    <submittedName>
        <fullName evidence="1">Uncharacterized protein</fullName>
    </submittedName>
</protein>
<dbReference type="Proteomes" id="UP001060085">
    <property type="component" value="Linkage Group LG06"/>
</dbReference>
<evidence type="ECO:0000313" key="2">
    <source>
        <dbReference type="Proteomes" id="UP001060085"/>
    </source>
</evidence>
<sequence>MHPGPVVTDVLSRQHEHRSDLIWSRDRETCYTDLPCRRFGRNLFQCYSAAPRRLVEIIDRTGLGGVFRLIGLRLSLNHFSGYKVKKEPLEAWILRTFTGSETDDDLILRACGFIFLLIGGHMLRDFSGNLVHAAVHGGFGKCTTNRRGLGFSSDLGMAAYTYIAALANDGDYGRPPCSSWRNMFGRAQMVPDAVDTRLDLHRIQLRGNDNTSWVTQYAIHIDAWSQWRVHVRDGPAIAVEALLYPRDEYIRWYRGITQVYIGNSANRDTRAHDYQPAGVDRHMMTSMLQEVDDMASVAIRELPSSPSQIAAVIKKLQTIIR</sequence>